<keyword evidence="4" id="KW-0808">Transferase</keyword>
<gene>
    <name evidence="6" type="ORF">PCOR1329_LOCUS57310</name>
</gene>
<protein>
    <recommendedName>
        <fullName evidence="5">Protein kinase domain-containing protein</fullName>
    </recommendedName>
</protein>
<dbReference type="Pfam" id="PF00069">
    <property type="entry name" value="Pkinase"/>
    <property type="match status" value="1"/>
</dbReference>
<dbReference type="PANTHER" id="PTHR24346:SF30">
    <property type="entry name" value="MATERNAL EMBRYONIC LEUCINE ZIPPER KINASE"/>
    <property type="match status" value="1"/>
</dbReference>
<evidence type="ECO:0000313" key="6">
    <source>
        <dbReference type="EMBL" id="CAK0871478.1"/>
    </source>
</evidence>
<evidence type="ECO:0000256" key="4">
    <source>
        <dbReference type="RuleBase" id="RU000304"/>
    </source>
</evidence>
<accession>A0ABN9VEC4</accession>
<sequence>MGGGFVRLEGEGGGWFCRERGSSRGWGGGGATCTSEACSEGALSSPQRGALLREYSVGPTIGEGSFGVVASCRRRATREEFAVKLVDKVETPVESIVQEIDVLRSVDHPNVVSLIGVFHEKCFVCIVMVKYAGGDLVRGIQRHFEEKGRVCCYESRHLMRQMGDGVCHLHSKGIVHRDVKAENFLLDRLDMVDPGCRVALSDFGTARWASATERRRSGGPPSS</sequence>
<evidence type="ECO:0000256" key="2">
    <source>
        <dbReference type="ARBA" id="ARBA00022840"/>
    </source>
</evidence>
<keyword evidence="1 3" id="KW-0547">Nucleotide-binding</keyword>
<organism evidence="6 7">
    <name type="scientific">Prorocentrum cordatum</name>
    <dbReference type="NCBI Taxonomy" id="2364126"/>
    <lineage>
        <taxon>Eukaryota</taxon>
        <taxon>Sar</taxon>
        <taxon>Alveolata</taxon>
        <taxon>Dinophyceae</taxon>
        <taxon>Prorocentrales</taxon>
        <taxon>Prorocentraceae</taxon>
        <taxon>Prorocentrum</taxon>
    </lineage>
</organism>
<keyword evidence="2 3" id="KW-0067">ATP-binding</keyword>
<keyword evidence="4" id="KW-0418">Kinase</keyword>
<dbReference type="InterPro" id="IPR011009">
    <property type="entry name" value="Kinase-like_dom_sf"/>
</dbReference>
<dbReference type="InterPro" id="IPR008271">
    <property type="entry name" value="Ser/Thr_kinase_AS"/>
</dbReference>
<comment type="caution">
    <text evidence="6">The sequence shown here is derived from an EMBL/GenBank/DDBJ whole genome shotgun (WGS) entry which is preliminary data.</text>
</comment>
<name>A0ABN9VEC4_9DINO</name>
<dbReference type="PROSITE" id="PS50011">
    <property type="entry name" value="PROTEIN_KINASE_DOM"/>
    <property type="match status" value="1"/>
</dbReference>
<dbReference type="InterPro" id="IPR017441">
    <property type="entry name" value="Protein_kinase_ATP_BS"/>
</dbReference>
<keyword evidence="7" id="KW-1185">Reference proteome</keyword>
<feature type="binding site" evidence="3">
    <location>
        <position position="84"/>
    </location>
    <ligand>
        <name>ATP</name>
        <dbReference type="ChEBI" id="CHEBI:30616"/>
    </ligand>
</feature>
<keyword evidence="4" id="KW-0723">Serine/threonine-protein kinase</keyword>
<evidence type="ECO:0000256" key="3">
    <source>
        <dbReference type="PROSITE-ProRule" id="PRU10141"/>
    </source>
</evidence>
<feature type="domain" description="Protein kinase" evidence="5">
    <location>
        <begin position="55"/>
        <end position="223"/>
    </location>
</feature>
<dbReference type="InterPro" id="IPR000719">
    <property type="entry name" value="Prot_kinase_dom"/>
</dbReference>
<reference evidence="6" key="1">
    <citation type="submission" date="2023-10" db="EMBL/GenBank/DDBJ databases">
        <authorList>
            <person name="Chen Y."/>
            <person name="Shah S."/>
            <person name="Dougan E. K."/>
            <person name="Thang M."/>
            <person name="Chan C."/>
        </authorList>
    </citation>
    <scope>NUCLEOTIDE SEQUENCE [LARGE SCALE GENOMIC DNA]</scope>
</reference>
<dbReference type="SUPFAM" id="SSF56112">
    <property type="entry name" value="Protein kinase-like (PK-like)"/>
    <property type="match status" value="1"/>
</dbReference>
<evidence type="ECO:0000313" key="7">
    <source>
        <dbReference type="Proteomes" id="UP001189429"/>
    </source>
</evidence>
<dbReference type="PANTHER" id="PTHR24346">
    <property type="entry name" value="MAP/MICROTUBULE AFFINITY-REGULATING KINASE"/>
    <property type="match status" value="1"/>
</dbReference>
<dbReference type="EMBL" id="CAUYUJ010017075">
    <property type="protein sequence ID" value="CAK0871478.1"/>
    <property type="molecule type" value="Genomic_DNA"/>
</dbReference>
<evidence type="ECO:0000259" key="5">
    <source>
        <dbReference type="PROSITE" id="PS50011"/>
    </source>
</evidence>
<dbReference type="PROSITE" id="PS00107">
    <property type="entry name" value="PROTEIN_KINASE_ATP"/>
    <property type="match status" value="1"/>
</dbReference>
<evidence type="ECO:0000256" key="1">
    <source>
        <dbReference type="ARBA" id="ARBA00022741"/>
    </source>
</evidence>
<comment type="similarity">
    <text evidence="4">Belongs to the protein kinase superfamily.</text>
</comment>
<proteinExistence type="inferred from homology"/>
<dbReference type="SMART" id="SM00220">
    <property type="entry name" value="S_TKc"/>
    <property type="match status" value="1"/>
</dbReference>
<dbReference type="Gene3D" id="1.10.510.10">
    <property type="entry name" value="Transferase(Phosphotransferase) domain 1"/>
    <property type="match status" value="1"/>
</dbReference>
<dbReference type="Proteomes" id="UP001189429">
    <property type="component" value="Unassembled WGS sequence"/>
</dbReference>
<dbReference type="PROSITE" id="PS00108">
    <property type="entry name" value="PROTEIN_KINASE_ST"/>
    <property type="match status" value="1"/>
</dbReference>